<dbReference type="NCBIfam" id="NF045579">
    <property type="entry name" value="rhamnoside_JR"/>
    <property type="match status" value="1"/>
</dbReference>
<keyword evidence="1" id="KW-0732">Signal</keyword>
<dbReference type="EMBL" id="FNVR01000035">
    <property type="protein sequence ID" value="SEG42580.1"/>
    <property type="molecule type" value="Genomic_DNA"/>
</dbReference>
<accession>A0A1H6A2E8</accession>
<evidence type="ECO:0000256" key="1">
    <source>
        <dbReference type="ARBA" id="ARBA00022729"/>
    </source>
</evidence>
<name>A0A1H6A2E8_9BACT</name>
<dbReference type="Pfam" id="PF17132">
    <property type="entry name" value="Glyco_hydro_106"/>
    <property type="match status" value="2"/>
</dbReference>
<proteinExistence type="predicted"/>
<dbReference type="OrthoDB" id="9761519at2"/>
<evidence type="ECO:0000313" key="3">
    <source>
        <dbReference type="EMBL" id="SEG42580.1"/>
    </source>
</evidence>
<protein>
    <submittedName>
        <fullName evidence="3">Glycosyl hydrolases family 2, sugar binding domain</fullName>
    </submittedName>
</protein>
<keyword evidence="2 3" id="KW-0378">Hydrolase</keyword>
<dbReference type="PANTHER" id="PTHR43817">
    <property type="entry name" value="GLYCOSYL HYDROLASE"/>
    <property type="match status" value="1"/>
</dbReference>
<sequence length="991" mass="111988">MKIKLLIKIFPRIFCLFLVGCNNEIPHDDYLIEGFRNPGVEARPRAYWNWLNGDVSLSGITRDLEEAKDKGLGGLQIWDTEAMRNPDGFVPNGPPFLGVESVKAIHHAIKEAERLELELGLICASGWNSGGAWVTPEMASKNLFHAGIVVSGPGQIKKSLPFPEVPLGCPKGSDGLPAWYLDVAVLAWPHSSDNRISDLSEIMDISDKFKNGELIWNAPPGKWHVERFVCSNNGQQLIAASPNSKGFFIDFLDPEATRFHFEYIFKQLGIEKGTKENSPLKTLDDDSMELHEGIQWTKDFHKWFKNQHGYSPINWLPVFLGWEIVNEDQSKRFEYDYKKSVSDLLIYSHYTTGSMVCEEYGVQLVAEAGGPGPPFWESCPVDALKALGNVHIPRGEFWLGNPRNLFLIKEIASASHIYGKKYVDAESWTTWRRWRDGPFERKMLVDRAFSEGLNRVTYHGFSHSPMEDQFPGRTYHAGIDMNPQVVWWSKARPFMDYLARCSFMLQQGHYVADVAYYYGDQAPNFWPYYHNVPEKPRIDGLGPGYEYDVVNSDVILNRMSVKDGRIVLPNSMTYRVLVLPNKSDMLFEVLRKLEVMVSQGATIIGPKPTEVPGLAKMESNTKAIRELSGKMWGKINGSTVKVNNYGKGQIVWGYTPEEWLKNIGIGPDFSTQNSQADFEFDFIHRETALSHIYFINNKTLAQLSTECTFRVENAAPQFWDPSDGSILDQHIFQSKEGGITLPVVLPPGGSTFVVFKKGFSGKGLVAVLKEVSNDEGLPEEKVLKVKSNSLEMECWQNGKYTIVKNSGNQMQAIVENIPTPYPINGAWQVEFDPKWGGPGKVEFPELISWTEHNDPGIKYYSGKGKYQKTIIVKDEWMGDGKNIYLDIGDVGEIAEIFINGNSAGVVWKPPFRVNITGQVKLGENELKIEVMNLWVNRLTGDKDLPETERFTKTNIRSDGGSWLENYTEWHVEPAGLFGPIRLLFSQTIEVK</sequence>
<dbReference type="RefSeq" id="WP_103926437.1">
    <property type="nucleotide sequence ID" value="NZ_FNVR01000035.1"/>
</dbReference>
<dbReference type="SUPFAM" id="SSF49785">
    <property type="entry name" value="Galactose-binding domain-like"/>
    <property type="match status" value="1"/>
</dbReference>
<dbReference type="GO" id="GO:0016787">
    <property type="term" value="F:hydrolase activity"/>
    <property type="evidence" value="ECO:0007669"/>
    <property type="project" value="UniProtKB-KW"/>
</dbReference>
<dbReference type="InterPro" id="IPR008979">
    <property type="entry name" value="Galactose-bd-like_sf"/>
</dbReference>
<evidence type="ECO:0000256" key="2">
    <source>
        <dbReference type="ARBA" id="ARBA00022801"/>
    </source>
</evidence>
<dbReference type="Gene3D" id="2.60.120.260">
    <property type="entry name" value="Galactose-binding domain-like"/>
    <property type="match status" value="1"/>
</dbReference>
<keyword evidence="4" id="KW-1185">Reference proteome</keyword>
<dbReference type="PANTHER" id="PTHR43817:SF1">
    <property type="entry name" value="HYDROLASE, FAMILY 43, PUTATIVE (AFU_ORTHOLOGUE AFUA_3G01660)-RELATED"/>
    <property type="match status" value="1"/>
</dbReference>
<organism evidence="3 4">
    <name type="scientific">Algoriphagus boritolerans DSM 17298 = JCM 18970</name>
    <dbReference type="NCBI Taxonomy" id="1120964"/>
    <lineage>
        <taxon>Bacteria</taxon>
        <taxon>Pseudomonadati</taxon>
        <taxon>Bacteroidota</taxon>
        <taxon>Cytophagia</taxon>
        <taxon>Cytophagales</taxon>
        <taxon>Cyclobacteriaceae</taxon>
        <taxon>Algoriphagus</taxon>
    </lineage>
</organism>
<reference evidence="4" key="1">
    <citation type="submission" date="2016-10" db="EMBL/GenBank/DDBJ databases">
        <authorList>
            <person name="Varghese N."/>
            <person name="Submissions S."/>
        </authorList>
    </citation>
    <scope>NUCLEOTIDE SEQUENCE [LARGE SCALE GENOMIC DNA]</scope>
    <source>
        <strain evidence="4">DSM 17298</strain>
    </source>
</reference>
<evidence type="ECO:0000313" key="4">
    <source>
        <dbReference type="Proteomes" id="UP000236736"/>
    </source>
</evidence>
<dbReference type="STRING" id="1120964.GCA_001313265_07049"/>
<gene>
    <name evidence="3" type="ORF">SAMN03080598_03869</name>
</gene>
<dbReference type="Proteomes" id="UP000236736">
    <property type="component" value="Unassembled WGS sequence"/>
</dbReference>
<dbReference type="AlphaFoldDB" id="A0A1H6A2E8"/>